<keyword evidence="4" id="KW-1185">Reference proteome</keyword>
<dbReference type="Pfam" id="PF01205">
    <property type="entry name" value="Impact_N"/>
    <property type="match status" value="1"/>
</dbReference>
<dbReference type="PANTHER" id="PTHR16301:SF20">
    <property type="entry name" value="IMPACT FAMILY MEMBER YIGZ"/>
    <property type="match status" value="1"/>
</dbReference>
<evidence type="ECO:0000256" key="1">
    <source>
        <dbReference type="ARBA" id="ARBA00007665"/>
    </source>
</evidence>
<proteinExistence type="inferred from homology"/>
<dbReference type="PROSITE" id="PS00910">
    <property type="entry name" value="UPF0029"/>
    <property type="match status" value="1"/>
</dbReference>
<dbReference type="InterPro" id="IPR001498">
    <property type="entry name" value="Impact_N"/>
</dbReference>
<comment type="caution">
    <text evidence="3">The sequence shown here is derived from an EMBL/GenBank/DDBJ whole genome shotgun (WGS) entry which is preliminary data.</text>
</comment>
<dbReference type="InterPro" id="IPR036956">
    <property type="entry name" value="Impact_N_sf"/>
</dbReference>
<dbReference type="SUPFAM" id="SSF54211">
    <property type="entry name" value="Ribosomal protein S5 domain 2-like"/>
    <property type="match status" value="1"/>
</dbReference>
<dbReference type="OrthoDB" id="9813771at2"/>
<dbReference type="Proteomes" id="UP000231693">
    <property type="component" value="Unassembled WGS sequence"/>
</dbReference>
<dbReference type="PANTHER" id="PTHR16301">
    <property type="entry name" value="IMPACT-RELATED"/>
    <property type="match status" value="1"/>
</dbReference>
<dbReference type="InterPro" id="IPR023582">
    <property type="entry name" value="Impact"/>
</dbReference>
<dbReference type="Gene3D" id="3.30.230.30">
    <property type="entry name" value="Impact, N-terminal domain"/>
    <property type="match status" value="1"/>
</dbReference>
<name>A0A2M9CR14_9CELL</name>
<sequence length="214" mass="22603">MPPDLPSTVAAPVSVELEIKRSRFLAHLSPAADLSAAETVIARCRKEHWEARHHCTAMILGTHADQQRSSDDGEPAGTAGSPMLDVLRHRALTDVVVVVTRYFGGVLLGAGGLVRAYSGAVSQACDAATVLRRERVRELVVDVPHAEAGRVGAFVHSWAAQHRAVALDPEYGASARLGALVRLDDVGTFEADLAALTLGAVTALHGEVRVVSVP</sequence>
<feature type="domain" description="Impact N-terminal" evidence="2">
    <location>
        <begin position="20"/>
        <end position="125"/>
    </location>
</feature>
<comment type="similarity">
    <text evidence="1">Belongs to the IMPACT family.</text>
</comment>
<dbReference type="GO" id="GO:0006446">
    <property type="term" value="P:regulation of translational initiation"/>
    <property type="evidence" value="ECO:0007669"/>
    <property type="project" value="TreeGrafter"/>
</dbReference>
<reference evidence="3 4" key="1">
    <citation type="submission" date="2017-11" db="EMBL/GenBank/DDBJ databases">
        <title>Genomic Encyclopedia of Archaeal and Bacterial Type Strains, Phase II (KMG-II): From Individual Species to Whole Genera.</title>
        <authorList>
            <person name="Goeker M."/>
        </authorList>
    </citation>
    <scope>NUCLEOTIDE SEQUENCE [LARGE SCALE GENOMIC DNA]</scope>
    <source>
        <strain evidence="3 4">DSM 25478</strain>
    </source>
</reference>
<dbReference type="GO" id="GO:0005737">
    <property type="term" value="C:cytoplasm"/>
    <property type="evidence" value="ECO:0007669"/>
    <property type="project" value="TreeGrafter"/>
</dbReference>
<dbReference type="InterPro" id="IPR020569">
    <property type="entry name" value="UPF0029_Impact_CS"/>
</dbReference>
<accession>A0A2M9CR14</accession>
<organism evidence="3 4">
    <name type="scientific">Sediminihabitans luteus</name>
    <dbReference type="NCBI Taxonomy" id="1138585"/>
    <lineage>
        <taxon>Bacteria</taxon>
        <taxon>Bacillati</taxon>
        <taxon>Actinomycetota</taxon>
        <taxon>Actinomycetes</taxon>
        <taxon>Micrococcales</taxon>
        <taxon>Cellulomonadaceae</taxon>
        <taxon>Sediminihabitans</taxon>
    </lineage>
</organism>
<gene>
    <name evidence="3" type="ORF">CLV28_1769</name>
</gene>
<dbReference type="InterPro" id="IPR020568">
    <property type="entry name" value="Ribosomal_Su5_D2-typ_SF"/>
</dbReference>
<evidence type="ECO:0000313" key="4">
    <source>
        <dbReference type="Proteomes" id="UP000231693"/>
    </source>
</evidence>
<protein>
    <submittedName>
        <fullName evidence="3">Putative YigZ family protein</fullName>
    </submittedName>
</protein>
<dbReference type="RefSeq" id="WP_100422896.1">
    <property type="nucleotide sequence ID" value="NZ_BOOX01000006.1"/>
</dbReference>
<evidence type="ECO:0000259" key="2">
    <source>
        <dbReference type="Pfam" id="PF01205"/>
    </source>
</evidence>
<evidence type="ECO:0000313" key="3">
    <source>
        <dbReference type="EMBL" id="PJJ74275.1"/>
    </source>
</evidence>
<dbReference type="AlphaFoldDB" id="A0A2M9CR14"/>
<dbReference type="EMBL" id="PGFE01000002">
    <property type="protein sequence ID" value="PJJ74275.1"/>
    <property type="molecule type" value="Genomic_DNA"/>
</dbReference>